<dbReference type="GO" id="GO:0005634">
    <property type="term" value="C:nucleus"/>
    <property type="evidence" value="ECO:0007669"/>
    <property type="project" value="TreeGrafter"/>
</dbReference>
<dbReference type="Pfam" id="PF00271">
    <property type="entry name" value="Helicase_C"/>
    <property type="match status" value="1"/>
</dbReference>
<dbReference type="InterPro" id="IPR000330">
    <property type="entry name" value="SNF2_N"/>
</dbReference>
<dbReference type="InterPro" id="IPR049730">
    <property type="entry name" value="SNF2/RAD54-like_C"/>
</dbReference>
<feature type="compositionally biased region" description="Polar residues" evidence="4">
    <location>
        <begin position="49"/>
        <end position="83"/>
    </location>
</feature>
<dbReference type="InterPro" id="IPR038718">
    <property type="entry name" value="SNF2-like_sf"/>
</dbReference>
<evidence type="ECO:0000256" key="2">
    <source>
        <dbReference type="ARBA" id="ARBA00022801"/>
    </source>
</evidence>
<dbReference type="InterPro" id="IPR050628">
    <property type="entry name" value="SNF2_RAD54_helicase_TF"/>
</dbReference>
<dbReference type="PANTHER" id="PTHR45626:SF52">
    <property type="entry name" value="SINGLE-STRANDED DNA-DEPENDENT ATPASE (EUROFUNG)"/>
    <property type="match status" value="1"/>
</dbReference>
<dbReference type="Gene3D" id="3.40.50.300">
    <property type="entry name" value="P-loop containing nucleotide triphosphate hydrolases"/>
    <property type="match status" value="1"/>
</dbReference>
<evidence type="ECO:0000259" key="5">
    <source>
        <dbReference type="PROSITE" id="PS51192"/>
    </source>
</evidence>
<dbReference type="Gene3D" id="3.40.50.10810">
    <property type="entry name" value="Tandem AAA-ATPase domain"/>
    <property type="match status" value="1"/>
</dbReference>
<feature type="domain" description="Helicase ATP-binding" evidence="5">
    <location>
        <begin position="518"/>
        <end position="697"/>
    </location>
</feature>
<dbReference type="GO" id="GO:0008094">
    <property type="term" value="F:ATP-dependent activity, acting on DNA"/>
    <property type="evidence" value="ECO:0007669"/>
    <property type="project" value="TreeGrafter"/>
</dbReference>
<dbReference type="Pfam" id="PF00176">
    <property type="entry name" value="SNF2-rel_dom"/>
    <property type="match status" value="1"/>
</dbReference>
<keyword evidence="1" id="KW-0547">Nucleotide-binding</keyword>
<dbReference type="SUPFAM" id="SSF52540">
    <property type="entry name" value="P-loop containing nucleoside triphosphate hydrolases"/>
    <property type="match status" value="2"/>
</dbReference>
<dbReference type="Proteomes" id="UP001324427">
    <property type="component" value="Unassembled WGS sequence"/>
</dbReference>
<gene>
    <name evidence="7" type="ORF">LTR36_007776</name>
</gene>
<dbReference type="EMBL" id="JAVFHQ010000050">
    <property type="protein sequence ID" value="KAK4541632.1"/>
    <property type="molecule type" value="Genomic_DNA"/>
</dbReference>
<reference evidence="7 8" key="1">
    <citation type="submission" date="2021-11" db="EMBL/GenBank/DDBJ databases">
        <title>Black yeast isolated from Biological Soil Crust.</title>
        <authorList>
            <person name="Kurbessoian T."/>
        </authorList>
    </citation>
    <scope>NUCLEOTIDE SEQUENCE [LARGE SCALE GENOMIC DNA]</scope>
    <source>
        <strain evidence="7 8">CCFEE 5522</strain>
    </source>
</reference>
<keyword evidence="8" id="KW-1185">Reference proteome</keyword>
<dbReference type="InterPro" id="IPR027417">
    <property type="entry name" value="P-loop_NTPase"/>
</dbReference>
<dbReference type="SMART" id="SM00490">
    <property type="entry name" value="HELICc"/>
    <property type="match status" value="1"/>
</dbReference>
<dbReference type="PANTHER" id="PTHR45626">
    <property type="entry name" value="TRANSCRIPTION TERMINATION FACTOR 2-RELATED"/>
    <property type="match status" value="1"/>
</dbReference>
<proteinExistence type="predicted"/>
<dbReference type="InterPro" id="IPR014001">
    <property type="entry name" value="Helicase_ATP-bd"/>
</dbReference>
<feature type="region of interest" description="Disordered" evidence="4">
    <location>
        <begin position="876"/>
        <end position="897"/>
    </location>
</feature>
<dbReference type="PROSITE" id="PS51192">
    <property type="entry name" value="HELICASE_ATP_BIND_1"/>
    <property type="match status" value="1"/>
</dbReference>
<feature type="compositionally biased region" description="Acidic residues" evidence="4">
    <location>
        <begin position="881"/>
        <end position="897"/>
    </location>
</feature>
<feature type="compositionally biased region" description="Polar residues" evidence="4">
    <location>
        <begin position="117"/>
        <end position="126"/>
    </location>
</feature>
<dbReference type="CDD" id="cd18793">
    <property type="entry name" value="SF2_C_SNF"/>
    <property type="match status" value="1"/>
</dbReference>
<dbReference type="InterPro" id="IPR001650">
    <property type="entry name" value="Helicase_C-like"/>
</dbReference>
<feature type="domain" description="Helicase C-terminal" evidence="6">
    <location>
        <begin position="987"/>
        <end position="1164"/>
    </location>
</feature>
<keyword evidence="3" id="KW-0067">ATP-binding</keyword>
<accession>A0AAV9J9H3</accession>
<sequence>MGNHQSQPQPSTDGFQAPPGTIDPQQLSALQPSPPQRNGIQPAVAQYPFSYTSTPLPASNGQYTSPQGHNLTSSAGPTQLRKPTTSEHNDVNVNLPRFDPKALLNPRASNGRPALSSPANGGSLTVEQGGHPANANAATAATEPGMSSMIERMHNVSNRDAAPPRKRKSEAHDEDDESSERKKTKSTFQGANSGGTLSAHMKAEREKIAAGMGPSLAQAPIDLTADDDDEVVFTGENLTEKTKYDNEEVCYGAITAKANISRLPAVSQAATSAIPKDFWPKTKLTIQHDQSQGSRLELLDSTGRTCGNIADLRVASTLSHMVDFRERTKIRMKVYLHSHKRTSSQKVHQHVSLSYLPVSVALYGPRKRVTWLGTHLSQKQLFLSDPMLVGVPCSMEVVNPHNIRTVYGSNALIGQRRPQGSQPVQSVTRTAEEIRGEASSMFDKLVKHEDLPEMEPTSRVISTPLMAHQKKALHFLTDHEKPHDNDNVDSPGFSLWKPQIDKRGRQTWYNVITGQQVPSKPEPVLGGILADMMGLGKTLSILSLIAETKPEARAFAATKPPAEQECNARATLIICPKSVMSNWIEQIEAHVKQGKLSSYVYHGSSRTDDVGYLASQSIVLTTYNTAAAEFAAKGRPLAAINWFRIVLDEAHQIRNQSTQVSKACCDLSAQRRWAVTGTPVQNGLGDLGALIKFLRIKPFDEGNAWAQYIIAPFRNANTDVIAHLRLLVDSITLRRLKDTIGLKGRKEEIIRLKFTDKNRKIYAPLAGGAGKQFALLSSGIKGTRLPGKAYAHVLKSIGRLRAFCAHGLDMFNDEDRMEISEGVNPENAIAIDLGDEPANGQFDFVTEKQAYETLHVLGDSDADRCEKCTRKIGEQTSGIDLADDDDEESSSDEEAGDDTIGYLNPCYHLICPECRDTYIAQSQAAVTGDQRHRCPCCEAYIRFGLYEYHRSTLRDFVEQRVAKIRAKRDNKGHAARDTSLYDGPSEKVEALLRDLEASAQEYVTPGEPPIRSVIFSGWTTYLDLIEIALEDHNIGYVRLDGTMSVKQRTAVLDRFKSDPDVTVILVSIKAGGQGLNLTAASNVYMMEPQYNPGVQLQAIDRVHRLGQKRDVHITHYIMEDSVEEGILKLQARKKDLADLSLERKMVSKVEEAKKRIEDLKDLFK</sequence>
<evidence type="ECO:0000256" key="4">
    <source>
        <dbReference type="SAM" id="MobiDB-lite"/>
    </source>
</evidence>
<dbReference type="AlphaFoldDB" id="A0AAV9J9H3"/>
<feature type="region of interest" description="Disordered" evidence="4">
    <location>
        <begin position="157"/>
        <end position="199"/>
    </location>
</feature>
<keyword evidence="2" id="KW-0378">Hydrolase</keyword>
<dbReference type="SMART" id="SM00487">
    <property type="entry name" value="DEXDc"/>
    <property type="match status" value="1"/>
</dbReference>
<organism evidence="7 8">
    <name type="scientific">Oleoguttula mirabilis</name>
    <dbReference type="NCBI Taxonomy" id="1507867"/>
    <lineage>
        <taxon>Eukaryota</taxon>
        <taxon>Fungi</taxon>
        <taxon>Dikarya</taxon>
        <taxon>Ascomycota</taxon>
        <taxon>Pezizomycotina</taxon>
        <taxon>Dothideomycetes</taxon>
        <taxon>Dothideomycetidae</taxon>
        <taxon>Mycosphaerellales</taxon>
        <taxon>Teratosphaeriaceae</taxon>
        <taxon>Oleoguttula</taxon>
    </lineage>
</organism>
<name>A0AAV9J9H3_9PEZI</name>
<evidence type="ECO:0000256" key="1">
    <source>
        <dbReference type="ARBA" id="ARBA00022741"/>
    </source>
</evidence>
<dbReference type="GO" id="GO:0016787">
    <property type="term" value="F:hydrolase activity"/>
    <property type="evidence" value="ECO:0007669"/>
    <property type="project" value="UniProtKB-KW"/>
</dbReference>
<feature type="compositionally biased region" description="Polar residues" evidence="4">
    <location>
        <begin position="186"/>
        <end position="196"/>
    </location>
</feature>
<feature type="compositionally biased region" description="Polar residues" evidence="4">
    <location>
        <begin position="1"/>
        <end position="14"/>
    </location>
</feature>
<evidence type="ECO:0000256" key="3">
    <source>
        <dbReference type="ARBA" id="ARBA00022840"/>
    </source>
</evidence>
<dbReference type="GO" id="GO:0006281">
    <property type="term" value="P:DNA repair"/>
    <property type="evidence" value="ECO:0007669"/>
    <property type="project" value="TreeGrafter"/>
</dbReference>
<dbReference type="GO" id="GO:0005524">
    <property type="term" value="F:ATP binding"/>
    <property type="evidence" value="ECO:0007669"/>
    <property type="project" value="UniProtKB-KW"/>
</dbReference>
<feature type="region of interest" description="Disordered" evidence="4">
    <location>
        <begin position="1"/>
        <end position="140"/>
    </location>
</feature>
<evidence type="ECO:0000313" key="7">
    <source>
        <dbReference type="EMBL" id="KAK4541632.1"/>
    </source>
</evidence>
<evidence type="ECO:0000259" key="6">
    <source>
        <dbReference type="PROSITE" id="PS51194"/>
    </source>
</evidence>
<evidence type="ECO:0000313" key="8">
    <source>
        <dbReference type="Proteomes" id="UP001324427"/>
    </source>
</evidence>
<protein>
    <submittedName>
        <fullName evidence="7">Uncharacterized protein</fullName>
    </submittedName>
</protein>
<comment type="caution">
    <text evidence="7">The sequence shown here is derived from an EMBL/GenBank/DDBJ whole genome shotgun (WGS) entry which is preliminary data.</text>
</comment>
<dbReference type="PROSITE" id="PS51194">
    <property type="entry name" value="HELICASE_CTER"/>
    <property type="match status" value="1"/>
</dbReference>